<evidence type="ECO:0000256" key="2">
    <source>
        <dbReference type="ARBA" id="ARBA00009196"/>
    </source>
</evidence>
<evidence type="ECO:0000256" key="12">
    <source>
        <dbReference type="ARBA" id="ARBA00048679"/>
    </source>
</evidence>
<dbReference type="GO" id="GO:0046872">
    <property type="term" value="F:metal ion binding"/>
    <property type="evidence" value="ECO:0007669"/>
    <property type="project" value="UniProtKB-KW"/>
</dbReference>
<evidence type="ECO:0000313" key="14">
    <source>
        <dbReference type="EMBL" id="AGB01414.1"/>
    </source>
</evidence>
<dbReference type="SMART" id="SM00090">
    <property type="entry name" value="RIO"/>
    <property type="match status" value="1"/>
</dbReference>
<dbReference type="InParanoid" id="L0HE92"/>
<dbReference type="PROSITE" id="PS00109">
    <property type="entry name" value="PROTEIN_KINASE_TYR"/>
    <property type="match status" value="1"/>
</dbReference>
<dbReference type="GO" id="GO:0005829">
    <property type="term" value="C:cytosol"/>
    <property type="evidence" value="ECO:0007669"/>
    <property type="project" value="TreeGrafter"/>
</dbReference>
<dbReference type="CDD" id="cd05144">
    <property type="entry name" value="RIO2_C"/>
    <property type="match status" value="1"/>
</dbReference>
<gene>
    <name evidence="14" type="ordered locus">Metfor_0337</name>
</gene>
<dbReference type="SUPFAM" id="SSF56112">
    <property type="entry name" value="Protein kinase-like (PK-like)"/>
    <property type="match status" value="1"/>
</dbReference>
<evidence type="ECO:0000256" key="3">
    <source>
        <dbReference type="ARBA" id="ARBA00012513"/>
    </source>
</evidence>
<dbReference type="Pfam" id="PF01163">
    <property type="entry name" value="RIO1"/>
    <property type="match status" value="1"/>
</dbReference>
<comment type="catalytic activity">
    <reaction evidence="11">
        <text>L-threonyl-[protein] + ATP = O-phospho-L-threonyl-[protein] + ADP + H(+)</text>
        <dbReference type="Rhea" id="RHEA:46608"/>
        <dbReference type="Rhea" id="RHEA-COMP:11060"/>
        <dbReference type="Rhea" id="RHEA-COMP:11605"/>
        <dbReference type="ChEBI" id="CHEBI:15378"/>
        <dbReference type="ChEBI" id="CHEBI:30013"/>
        <dbReference type="ChEBI" id="CHEBI:30616"/>
        <dbReference type="ChEBI" id="CHEBI:61977"/>
        <dbReference type="ChEBI" id="CHEBI:456216"/>
        <dbReference type="EC" id="2.7.11.1"/>
    </reaction>
</comment>
<dbReference type="STRING" id="593750.Metfor_0337"/>
<dbReference type="InterPro" id="IPR015285">
    <property type="entry name" value="RIO2_wHTH_N"/>
</dbReference>
<evidence type="ECO:0000256" key="1">
    <source>
        <dbReference type="ARBA" id="ARBA00001946"/>
    </source>
</evidence>
<dbReference type="InterPro" id="IPR036388">
    <property type="entry name" value="WH-like_DNA-bd_sf"/>
</dbReference>
<dbReference type="EC" id="2.7.11.1" evidence="3"/>
<dbReference type="SUPFAM" id="SSF46785">
    <property type="entry name" value="Winged helix' DNA-binding domain"/>
    <property type="match status" value="1"/>
</dbReference>
<dbReference type="eggNOG" id="arCOG01181">
    <property type="taxonomic scope" value="Archaea"/>
</dbReference>
<dbReference type="GO" id="GO:0030490">
    <property type="term" value="P:maturation of SSU-rRNA"/>
    <property type="evidence" value="ECO:0007669"/>
    <property type="project" value="TreeGrafter"/>
</dbReference>
<reference evidence="15" key="1">
    <citation type="submission" date="2011-12" db="EMBL/GenBank/DDBJ databases">
        <title>Complete sequence of Methanoregula formicicum SMSP.</title>
        <authorList>
            <person name="Lucas S."/>
            <person name="Han J."/>
            <person name="Lapidus A."/>
            <person name="Cheng J.-F."/>
            <person name="Goodwin L."/>
            <person name="Pitluck S."/>
            <person name="Peters L."/>
            <person name="Ovchinnikova G."/>
            <person name="Teshima H."/>
            <person name="Detter J.C."/>
            <person name="Han C."/>
            <person name="Tapia R."/>
            <person name="Land M."/>
            <person name="Hauser L."/>
            <person name="Kyrpides N."/>
            <person name="Ivanova N."/>
            <person name="Pagani I."/>
            <person name="Imachi H."/>
            <person name="Tamaki H."/>
            <person name="Sekiguchi Y."/>
            <person name="Kamagata Y."/>
            <person name="Cadillo-Quiroz H."/>
            <person name="Zinder S."/>
            <person name="Liu W.-T."/>
            <person name="Woyke T."/>
        </authorList>
    </citation>
    <scope>NUCLEOTIDE SEQUENCE [LARGE SCALE GENOMIC DNA]</scope>
    <source>
        <strain evidence="15">DSM 22288 / NBRC 105244 / SMSP</strain>
    </source>
</reference>
<dbReference type="PANTHER" id="PTHR45852:SF1">
    <property type="entry name" value="SERINE_THREONINE-PROTEIN KINASE RIO2"/>
    <property type="match status" value="1"/>
</dbReference>
<dbReference type="GO" id="GO:0005524">
    <property type="term" value="F:ATP binding"/>
    <property type="evidence" value="ECO:0007669"/>
    <property type="project" value="UniProtKB-KW"/>
</dbReference>
<dbReference type="AlphaFoldDB" id="L0HE92"/>
<keyword evidence="5" id="KW-0808">Transferase</keyword>
<evidence type="ECO:0000256" key="7">
    <source>
        <dbReference type="ARBA" id="ARBA00022741"/>
    </source>
</evidence>
<dbReference type="InterPro" id="IPR018934">
    <property type="entry name" value="RIO_dom"/>
</dbReference>
<evidence type="ECO:0000256" key="4">
    <source>
        <dbReference type="ARBA" id="ARBA00022527"/>
    </source>
</evidence>
<comment type="cofactor">
    <cofactor evidence="1">
        <name>Mg(2+)</name>
        <dbReference type="ChEBI" id="CHEBI:18420"/>
    </cofactor>
</comment>
<keyword evidence="6" id="KW-0479">Metal-binding</keyword>
<keyword evidence="10" id="KW-0460">Magnesium</keyword>
<dbReference type="GeneID" id="14309010"/>
<comment type="similarity">
    <text evidence="2">Belongs to the protein kinase superfamily. RIO-type Ser/Thr kinase family.</text>
</comment>
<dbReference type="GO" id="GO:0004674">
    <property type="term" value="F:protein serine/threonine kinase activity"/>
    <property type="evidence" value="ECO:0007669"/>
    <property type="project" value="UniProtKB-KW"/>
</dbReference>
<dbReference type="Proteomes" id="UP000010824">
    <property type="component" value="Chromosome"/>
</dbReference>
<evidence type="ECO:0000256" key="6">
    <source>
        <dbReference type="ARBA" id="ARBA00022723"/>
    </source>
</evidence>
<dbReference type="KEGG" id="mfo:Metfor_0337"/>
<name>L0HE92_METFS</name>
<comment type="catalytic activity">
    <reaction evidence="12">
        <text>L-seryl-[protein] + ATP = O-phospho-L-seryl-[protein] + ADP + H(+)</text>
        <dbReference type="Rhea" id="RHEA:17989"/>
        <dbReference type="Rhea" id="RHEA-COMP:9863"/>
        <dbReference type="Rhea" id="RHEA-COMP:11604"/>
        <dbReference type="ChEBI" id="CHEBI:15378"/>
        <dbReference type="ChEBI" id="CHEBI:29999"/>
        <dbReference type="ChEBI" id="CHEBI:30616"/>
        <dbReference type="ChEBI" id="CHEBI:83421"/>
        <dbReference type="ChEBI" id="CHEBI:456216"/>
        <dbReference type="EC" id="2.7.11.1"/>
    </reaction>
</comment>
<dbReference type="InterPro" id="IPR011009">
    <property type="entry name" value="Kinase-like_dom_sf"/>
</dbReference>
<dbReference type="InterPro" id="IPR008266">
    <property type="entry name" value="Tyr_kinase_AS"/>
</dbReference>
<evidence type="ECO:0000256" key="10">
    <source>
        <dbReference type="ARBA" id="ARBA00022842"/>
    </source>
</evidence>
<dbReference type="FunCoup" id="L0HE92">
    <property type="interactions" value="99"/>
</dbReference>
<evidence type="ECO:0000256" key="11">
    <source>
        <dbReference type="ARBA" id="ARBA00047899"/>
    </source>
</evidence>
<sequence length="284" mass="32082">MVVAAEQIRNLNKYERSILLALERGMKRYSWVPLEHIRAATKLSESEVNYRLSRLIAWGMVRFNPVPYDGYALVFGGYDTLALTALSQKGTLSALGALIGEGKESVVHEALGLGPVAVKFHRVGQRSFSSARVNREYMEEGHCPWLIASKKSAEREYLALKRLHPAVSVPLPIAQNRHAVVMSLIEGGILNRTALETPEKTLDEILENVRNAYRAGIIHSDLSEYNILVENRRCVLIDWPQWIGTAHPNAEAIAGRDIDNILAFFRRKYKIRRDREVALQWVIG</sequence>
<evidence type="ECO:0000313" key="15">
    <source>
        <dbReference type="Proteomes" id="UP000010824"/>
    </source>
</evidence>
<keyword evidence="4 14" id="KW-0723">Serine/threonine-protein kinase</keyword>
<evidence type="ECO:0000256" key="9">
    <source>
        <dbReference type="ARBA" id="ARBA00022840"/>
    </source>
</evidence>
<organism evidence="14 15">
    <name type="scientific">Methanoregula formicica (strain DSM 22288 / NBRC 105244 / SMSP)</name>
    <dbReference type="NCBI Taxonomy" id="593750"/>
    <lineage>
        <taxon>Archaea</taxon>
        <taxon>Methanobacteriati</taxon>
        <taxon>Methanobacteriota</taxon>
        <taxon>Stenosarchaea group</taxon>
        <taxon>Methanomicrobia</taxon>
        <taxon>Methanomicrobiales</taxon>
        <taxon>Methanoregulaceae</taxon>
        <taxon>Methanoregula</taxon>
    </lineage>
</organism>
<dbReference type="InterPro" id="IPR030484">
    <property type="entry name" value="Rio2"/>
</dbReference>
<protein>
    <recommendedName>
        <fullName evidence="3">non-specific serine/threonine protein kinase</fullName>
        <ecNumber evidence="3">2.7.11.1</ecNumber>
    </recommendedName>
</protein>
<keyword evidence="15" id="KW-1185">Reference proteome</keyword>
<dbReference type="RefSeq" id="WP_015284378.1">
    <property type="nucleotide sequence ID" value="NC_019943.1"/>
</dbReference>
<evidence type="ECO:0000256" key="5">
    <source>
        <dbReference type="ARBA" id="ARBA00022679"/>
    </source>
</evidence>
<reference evidence="14 15" key="2">
    <citation type="journal article" date="2014" name="Genome Announc.">
        <title>Complete Genome Sequence of Methanoregula formicica SMSPT, a Mesophilic Hydrogenotrophic Methanogen Isolated from a Methanogenic Upflow Anaerobic Sludge Blanket Reactor.</title>
        <authorList>
            <person name="Yamamoto K."/>
            <person name="Tamaki H."/>
            <person name="Cadillo-Quiroz H."/>
            <person name="Imachi H."/>
            <person name="Kyrpides N."/>
            <person name="Woyke T."/>
            <person name="Goodwin L."/>
            <person name="Zinder S.H."/>
            <person name="Kamagata Y."/>
            <person name="Liu W.T."/>
        </authorList>
    </citation>
    <scope>NUCLEOTIDE SEQUENCE [LARGE SCALE GENOMIC DNA]</scope>
    <source>
        <strain evidence="15">DSM 22288 / NBRC 105244 / SMSP</strain>
    </source>
</reference>
<dbReference type="Gene3D" id="3.30.200.20">
    <property type="entry name" value="Phosphorylase Kinase, domain 1"/>
    <property type="match status" value="1"/>
</dbReference>
<proteinExistence type="inferred from homology"/>
<dbReference type="GO" id="GO:0030688">
    <property type="term" value="C:preribosome, small subunit precursor"/>
    <property type="evidence" value="ECO:0007669"/>
    <property type="project" value="TreeGrafter"/>
</dbReference>
<dbReference type="Gene3D" id="1.10.10.10">
    <property type="entry name" value="Winged helix-like DNA-binding domain superfamily/Winged helix DNA-binding domain"/>
    <property type="match status" value="1"/>
</dbReference>
<keyword evidence="8 14" id="KW-0418">Kinase</keyword>
<dbReference type="PANTHER" id="PTHR45852">
    <property type="entry name" value="SER/THR-PROTEIN KINASE RIO2"/>
    <property type="match status" value="1"/>
</dbReference>
<accession>L0HE92</accession>
<keyword evidence="9" id="KW-0067">ATP-binding</keyword>
<dbReference type="InterPro" id="IPR000687">
    <property type="entry name" value="RIO_kinase"/>
</dbReference>
<keyword evidence="7" id="KW-0547">Nucleotide-binding</keyword>
<evidence type="ECO:0000256" key="8">
    <source>
        <dbReference type="ARBA" id="ARBA00022777"/>
    </source>
</evidence>
<dbReference type="HOGENOM" id="CLU_018693_1_0_2"/>
<dbReference type="Pfam" id="PF09202">
    <property type="entry name" value="Rio2_N"/>
    <property type="match status" value="1"/>
</dbReference>
<dbReference type="EMBL" id="CP003167">
    <property type="protein sequence ID" value="AGB01414.1"/>
    <property type="molecule type" value="Genomic_DNA"/>
</dbReference>
<feature type="domain" description="RIO kinase" evidence="13">
    <location>
        <begin position="64"/>
        <end position="284"/>
    </location>
</feature>
<dbReference type="Gene3D" id="1.10.510.10">
    <property type="entry name" value="Transferase(Phosphotransferase) domain 1"/>
    <property type="match status" value="1"/>
</dbReference>
<dbReference type="OrthoDB" id="50101at2157"/>
<dbReference type="InterPro" id="IPR036390">
    <property type="entry name" value="WH_DNA-bd_sf"/>
</dbReference>
<evidence type="ECO:0000259" key="13">
    <source>
        <dbReference type="SMART" id="SM00090"/>
    </source>
</evidence>